<name>A0AAD5D6B3_AMBAR</name>
<dbReference type="AlphaFoldDB" id="A0AAD5D6B3"/>
<protein>
    <submittedName>
        <fullName evidence="1">Uncharacterized protein</fullName>
    </submittedName>
</protein>
<gene>
    <name evidence="1" type="ORF">M8C21_013629</name>
</gene>
<comment type="caution">
    <text evidence="1">The sequence shown here is derived from an EMBL/GenBank/DDBJ whole genome shotgun (WGS) entry which is preliminary data.</text>
</comment>
<sequence length="163" mass="18461">MPINKNLPFKNGLIFSSMEERAFLSIRISNFANDVKTSLVGDWMDHGSRIWVHPIGSWQNRKVSVFVVSCLIGFFKNVVDKIEDPQSVSLPTYCIYQSLLRSAKANISVQARQCWCTSLNNVAVEEILRVYLVVGIRKKLLDQPRIQNAKKAPKFHPGGDGRL</sequence>
<dbReference type="Proteomes" id="UP001206925">
    <property type="component" value="Unassembled WGS sequence"/>
</dbReference>
<dbReference type="EMBL" id="JAMZMK010005259">
    <property type="protein sequence ID" value="KAI7753817.1"/>
    <property type="molecule type" value="Genomic_DNA"/>
</dbReference>
<accession>A0AAD5D6B3</accession>
<keyword evidence="2" id="KW-1185">Reference proteome</keyword>
<reference evidence="1" key="1">
    <citation type="submission" date="2022-06" db="EMBL/GenBank/DDBJ databases">
        <title>Uncovering the hologenomic basis of an extraordinary plant invasion.</title>
        <authorList>
            <person name="Bieker V.C."/>
            <person name="Martin M.D."/>
            <person name="Gilbert T."/>
            <person name="Hodgins K."/>
            <person name="Battlay P."/>
            <person name="Petersen B."/>
            <person name="Wilson J."/>
        </authorList>
    </citation>
    <scope>NUCLEOTIDE SEQUENCE</scope>
    <source>
        <strain evidence="1">AA19_3_7</strain>
        <tissue evidence="1">Leaf</tissue>
    </source>
</reference>
<proteinExistence type="predicted"/>
<evidence type="ECO:0000313" key="2">
    <source>
        <dbReference type="Proteomes" id="UP001206925"/>
    </source>
</evidence>
<evidence type="ECO:0000313" key="1">
    <source>
        <dbReference type="EMBL" id="KAI7753817.1"/>
    </source>
</evidence>
<organism evidence="1 2">
    <name type="scientific">Ambrosia artemisiifolia</name>
    <name type="common">Common ragweed</name>
    <dbReference type="NCBI Taxonomy" id="4212"/>
    <lineage>
        <taxon>Eukaryota</taxon>
        <taxon>Viridiplantae</taxon>
        <taxon>Streptophyta</taxon>
        <taxon>Embryophyta</taxon>
        <taxon>Tracheophyta</taxon>
        <taxon>Spermatophyta</taxon>
        <taxon>Magnoliopsida</taxon>
        <taxon>eudicotyledons</taxon>
        <taxon>Gunneridae</taxon>
        <taxon>Pentapetalae</taxon>
        <taxon>asterids</taxon>
        <taxon>campanulids</taxon>
        <taxon>Asterales</taxon>
        <taxon>Asteraceae</taxon>
        <taxon>Asteroideae</taxon>
        <taxon>Heliantheae alliance</taxon>
        <taxon>Heliantheae</taxon>
        <taxon>Ambrosia</taxon>
    </lineage>
</organism>